<reference evidence="1" key="1">
    <citation type="submission" date="2019-08" db="EMBL/GenBank/DDBJ databases">
        <authorList>
            <person name="Kucharzyk K."/>
            <person name="Murdoch R.W."/>
            <person name="Higgins S."/>
            <person name="Loffler F."/>
        </authorList>
    </citation>
    <scope>NUCLEOTIDE SEQUENCE</scope>
</reference>
<evidence type="ECO:0000313" key="1">
    <source>
        <dbReference type="EMBL" id="MPM30418.1"/>
    </source>
</evidence>
<comment type="caution">
    <text evidence="1">The sequence shown here is derived from an EMBL/GenBank/DDBJ whole genome shotgun (WGS) entry which is preliminary data.</text>
</comment>
<evidence type="ECO:0008006" key="2">
    <source>
        <dbReference type="Google" id="ProtNLM"/>
    </source>
</evidence>
<gene>
    <name evidence="1" type="ORF">SDC9_76967</name>
</gene>
<protein>
    <recommendedName>
        <fullName evidence="2">AbiEi antitoxin C-terminal domain-containing protein</fullName>
    </recommendedName>
</protein>
<dbReference type="AlphaFoldDB" id="A0A644YR02"/>
<name>A0A644YR02_9ZZZZ</name>
<dbReference type="EMBL" id="VSSQ01005780">
    <property type="protein sequence ID" value="MPM30418.1"/>
    <property type="molecule type" value="Genomic_DNA"/>
</dbReference>
<accession>A0A644YR02</accession>
<proteinExistence type="predicted"/>
<organism evidence="1">
    <name type="scientific">bioreactor metagenome</name>
    <dbReference type="NCBI Taxonomy" id="1076179"/>
    <lineage>
        <taxon>unclassified sequences</taxon>
        <taxon>metagenomes</taxon>
        <taxon>ecological metagenomes</taxon>
    </lineage>
</organism>
<sequence>MKQLELPNEVKIFSIDDLKKFGLSHYKIHRLVENGAIKKLNRKFYENLQYVGDESDLFYVYAFVPKGIVCLMSAARIYHLTTFQPEGIDVAIERKAKIATLPEWPQIHLHYFNQLRFETGISRYFDAVHEIPIYNAEKTVVDIISFRNKIGIEETKEVLTNYLKRTDRNINQLYRYAELLQCRSTLDTYLQVLL</sequence>